<keyword evidence="2" id="KW-0808">Transferase</keyword>
<accession>A0A6C0AX13</accession>
<evidence type="ECO:0000313" key="3">
    <source>
        <dbReference type="EMBL" id="QHS84374.1"/>
    </source>
</evidence>
<reference evidence="3" key="1">
    <citation type="journal article" date="2020" name="Nature">
        <title>Giant virus diversity and host interactions through global metagenomics.</title>
        <authorList>
            <person name="Schulz F."/>
            <person name="Roux S."/>
            <person name="Paez-Espino D."/>
            <person name="Jungbluth S."/>
            <person name="Walsh D.A."/>
            <person name="Denef V.J."/>
            <person name="McMahon K.D."/>
            <person name="Konstantinidis K.T."/>
            <person name="Eloe-Fadrosh E.A."/>
            <person name="Kyrpides N.C."/>
            <person name="Woyke T."/>
        </authorList>
    </citation>
    <scope>NUCLEOTIDE SEQUENCE</scope>
    <source>
        <strain evidence="3">GVMAG-S-ERX556022-25</strain>
    </source>
</reference>
<evidence type="ECO:0000256" key="2">
    <source>
        <dbReference type="ARBA" id="ARBA00022679"/>
    </source>
</evidence>
<keyword evidence="1" id="KW-0489">Methyltransferase</keyword>
<proteinExistence type="predicted"/>
<sequence length="229" mass="27091">MEDLIKSYYNENKIKLHKLFENIEILINGRICHSSIILLKILCDLEKIENYLEIGVHNGGSMSLLLTNNNSKNLFGIDLFEDMYNIDKHMNSEKYNKYQYFKRDNLSIDKTTNNLNHIKENFHNMSSISLIQGNSYYNETEEKFKNTCNFELDLLFIDGDHTLDGVQNDFERYNKYVKKNGYIIFDDYHHEIIKNYCDTLLTNNDNFEIITKFQSYNSNAIDLLVKKLA</sequence>
<dbReference type="GO" id="GO:0005886">
    <property type="term" value="C:plasma membrane"/>
    <property type="evidence" value="ECO:0007669"/>
    <property type="project" value="TreeGrafter"/>
</dbReference>
<dbReference type="InterPro" id="IPR029063">
    <property type="entry name" value="SAM-dependent_MTases_sf"/>
</dbReference>
<dbReference type="EMBL" id="MN738808">
    <property type="protein sequence ID" value="QHS84374.1"/>
    <property type="molecule type" value="Genomic_DNA"/>
</dbReference>
<dbReference type="PANTHER" id="PTHR40048">
    <property type="entry name" value="RHAMNOSYL O-METHYLTRANSFERASE"/>
    <property type="match status" value="1"/>
</dbReference>
<evidence type="ECO:0000256" key="1">
    <source>
        <dbReference type="ARBA" id="ARBA00022603"/>
    </source>
</evidence>
<dbReference type="AlphaFoldDB" id="A0A6C0AX13"/>
<evidence type="ECO:0008006" key="4">
    <source>
        <dbReference type="Google" id="ProtNLM"/>
    </source>
</evidence>
<dbReference type="Pfam" id="PF13578">
    <property type="entry name" value="Methyltransf_24"/>
    <property type="match status" value="1"/>
</dbReference>
<dbReference type="PANTHER" id="PTHR40048:SF1">
    <property type="entry name" value="RHAMNOSYL O-METHYLTRANSFERASE"/>
    <property type="match status" value="1"/>
</dbReference>
<name>A0A6C0AX13_9ZZZZ</name>
<dbReference type="GO" id="GO:0008168">
    <property type="term" value="F:methyltransferase activity"/>
    <property type="evidence" value="ECO:0007669"/>
    <property type="project" value="UniProtKB-KW"/>
</dbReference>
<dbReference type="SUPFAM" id="SSF53335">
    <property type="entry name" value="S-adenosyl-L-methionine-dependent methyltransferases"/>
    <property type="match status" value="1"/>
</dbReference>
<protein>
    <recommendedName>
        <fullName evidence="4">Methyltransferase domain-containing protein</fullName>
    </recommendedName>
</protein>
<dbReference type="GO" id="GO:0032259">
    <property type="term" value="P:methylation"/>
    <property type="evidence" value="ECO:0007669"/>
    <property type="project" value="UniProtKB-KW"/>
</dbReference>
<organism evidence="3">
    <name type="scientific">viral metagenome</name>
    <dbReference type="NCBI Taxonomy" id="1070528"/>
    <lineage>
        <taxon>unclassified sequences</taxon>
        <taxon>metagenomes</taxon>
        <taxon>organismal metagenomes</taxon>
    </lineage>
</organism>
<dbReference type="Gene3D" id="3.40.50.150">
    <property type="entry name" value="Vaccinia Virus protein VP39"/>
    <property type="match status" value="1"/>
</dbReference>